<gene>
    <name evidence="2" type="ORF">CTRG_03282</name>
</gene>
<protein>
    <submittedName>
        <fullName evidence="2">Uncharacterized protein</fullName>
    </submittedName>
</protein>
<proteinExistence type="predicted"/>
<dbReference type="GeneID" id="8300238"/>
<keyword evidence="3" id="KW-1185">Reference proteome</keyword>
<evidence type="ECO:0000313" key="3">
    <source>
        <dbReference type="Proteomes" id="UP000002037"/>
    </source>
</evidence>
<evidence type="ECO:0000256" key="1">
    <source>
        <dbReference type="SAM" id="SignalP"/>
    </source>
</evidence>
<feature type="chain" id="PRO_5002953352" evidence="1">
    <location>
        <begin position="17"/>
        <end position="123"/>
    </location>
</feature>
<reference evidence="2 3" key="1">
    <citation type="journal article" date="2009" name="Nature">
        <title>Evolution of pathogenicity and sexual reproduction in eight Candida genomes.</title>
        <authorList>
            <person name="Butler G."/>
            <person name="Rasmussen M.D."/>
            <person name="Lin M.F."/>
            <person name="Santos M.A."/>
            <person name="Sakthikumar S."/>
            <person name="Munro C.A."/>
            <person name="Rheinbay E."/>
            <person name="Grabherr M."/>
            <person name="Forche A."/>
            <person name="Reedy J.L."/>
            <person name="Agrafioti I."/>
            <person name="Arnaud M.B."/>
            <person name="Bates S."/>
            <person name="Brown A.J."/>
            <person name="Brunke S."/>
            <person name="Costanzo M.C."/>
            <person name="Fitzpatrick D.A."/>
            <person name="de Groot P.W."/>
            <person name="Harris D."/>
            <person name="Hoyer L.L."/>
            <person name="Hube B."/>
            <person name="Klis F.M."/>
            <person name="Kodira C."/>
            <person name="Lennard N."/>
            <person name="Logue M.E."/>
            <person name="Martin R."/>
            <person name="Neiman A.M."/>
            <person name="Nikolaou E."/>
            <person name="Quail M.A."/>
            <person name="Quinn J."/>
            <person name="Santos M.C."/>
            <person name="Schmitzberger F.F."/>
            <person name="Sherlock G."/>
            <person name="Shah P."/>
            <person name="Silverstein K.A."/>
            <person name="Skrzypek M.S."/>
            <person name="Soll D."/>
            <person name="Staggs R."/>
            <person name="Stansfield I."/>
            <person name="Stumpf M.P."/>
            <person name="Sudbery P.E."/>
            <person name="Srikantha T."/>
            <person name="Zeng Q."/>
            <person name="Berman J."/>
            <person name="Berriman M."/>
            <person name="Heitman J."/>
            <person name="Gow N.A."/>
            <person name="Lorenz M.C."/>
            <person name="Birren B.W."/>
            <person name="Kellis M."/>
            <person name="Cuomo C.A."/>
        </authorList>
    </citation>
    <scope>NUCLEOTIDE SEQUENCE [LARGE SCALE GENOMIC DNA]</scope>
    <source>
        <strain evidence="3">ATCC MYA-3404 / T1</strain>
    </source>
</reference>
<name>C5MB40_CANTT</name>
<dbReference type="VEuPathDB" id="FungiDB:CTRG_03282"/>
<dbReference type="HOGENOM" id="CLU_2014965_0_0_1"/>
<dbReference type="Proteomes" id="UP000002037">
    <property type="component" value="Unassembled WGS sequence"/>
</dbReference>
<dbReference type="RefSeq" id="XP_002548984.1">
    <property type="nucleotide sequence ID" value="XM_002548938.1"/>
</dbReference>
<evidence type="ECO:0000313" key="2">
    <source>
        <dbReference type="EMBL" id="EER32856.1"/>
    </source>
</evidence>
<organism evidence="2 3">
    <name type="scientific">Candida tropicalis (strain ATCC MYA-3404 / T1)</name>
    <name type="common">Yeast</name>
    <dbReference type="NCBI Taxonomy" id="294747"/>
    <lineage>
        <taxon>Eukaryota</taxon>
        <taxon>Fungi</taxon>
        <taxon>Dikarya</taxon>
        <taxon>Ascomycota</taxon>
        <taxon>Saccharomycotina</taxon>
        <taxon>Pichiomycetes</taxon>
        <taxon>Debaryomycetaceae</taxon>
        <taxon>Candida/Lodderomyces clade</taxon>
        <taxon>Candida</taxon>
    </lineage>
</organism>
<keyword evidence="1" id="KW-0732">Signal</keyword>
<dbReference type="KEGG" id="ctp:CTRG_03282"/>
<dbReference type="EMBL" id="GG692398">
    <property type="protein sequence ID" value="EER32856.1"/>
    <property type="molecule type" value="Genomic_DNA"/>
</dbReference>
<sequence>MKMVLIVGLMLSICNSIPKKNMKVNMIFLKLNWKMSSLVISCVNWNPKLLKKLRNKKDQIICQSLVNSSVKQIWKSFSVRFKKFVMNMMMKKKLMKIMMKNKLNKMSNNKFHMKVQMMMKLKL</sequence>
<feature type="signal peptide" evidence="1">
    <location>
        <begin position="1"/>
        <end position="16"/>
    </location>
</feature>
<accession>C5MB40</accession>
<dbReference type="AlphaFoldDB" id="C5MB40"/>